<dbReference type="OrthoDB" id="9806925at2"/>
<dbReference type="GO" id="GO:0005524">
    <property type="term" value="F:ATP binding"/>
    <property type="evidence" value="ECO:0007669"/>
    <property type="project" value="UniProtKB-UniRule"/>
</dbReference>
<evidence type="ECO:0000256" key="8">
    <source>
        <dbReference type="ARBA" id="ARBA00022857"/>
    </source>
</evidence>
<keyword evidence="6 17" id="KW-0547">Nucleotide-binding</keyword>
<feature type="binding site" evidence="17">
    <location>
        <position position="320"/>
    </location>
    <ligand>
        <name>(6S)-NADPHX</name>
        <dbReference type="ChEBI" id="CHEBI:64076"/>
    </ligand>
</feature>
<dbReference type="GO" id="GO:0110051">
    <property type="term" value="P:metabolite repair"/>
    <property type="evidence" value="ECO:0007669"/>
    <property type="project" value="TreeGrafter"/>
</dbReference>
<organism evidence="22 23">
    <name type="scientific">Pseudoxanthomonas winnipegensis</name>
    <dbReference type="NCBI Taxonomy" id="2480810"/>
    <lineage>
        <taxon>Bacteria</taxon>
        <taxon>Pseudomonadati</taxon>
        <taxon>Pseudomonadota</taxon>
        <taxon>Gammaproteobacteria</taxon>
        <taxon>Lysobacterales</taxon>
        <taxon>Lysobacteraceae</taxon>
        <taxon>Pseudoxanthomonas</taxon>
    </lineage>
</organism>
<evidence type="ECO:0000256" key="19">
    <source>
        <dbReference type="PIRNR" id="PIRNR017184"/>
    </source>
</evidence>
<reference evidence="22 23" key="1">
    <citation type="submission" date="2019-02" db="EMBL/GenBank/DDBJ databases">
        <title>WGS of Pseudoxanthomonas species novum from clinical isolates.</title>
        <authorList>
            <person name="Bernier A.-M."/>
            <person name="Bernard K."/>
            <person name="Vachon A."/>
        </authorList>
    </citation>
    <scope>NUCLEOTIDE SEQUENCE [LARGE SCALE GENOMIC DNA]</scope>
    <source>
        <strain evidence="22 23">NML171200</strain>
    </source>
</reference>
<name>A0A4Q8L4W7_9GAMM</name>
<feature type="binding site" evidence="18">
    <location>
        <position position="62"/>
    </location>
    <ligand>
        <name>K(+)</name>
        <dbReference type="ChEBI" id="CHEBI:29103"/>
    </ligand>
</feature>
<dbReference type="InterPro" id="IPR000631">
    <property type="entry name" value="CARKD"/>
</dbReference>
<dbReference type="Pfam" id="PF01256">
    <property type="entry name" value="Carb_kinase"/>
    <property type="match status" value="1"/>
</dbReference>
<keyword evidence="12 17" id="KW-0456">Lyase</keyword>
<keyword evidence="5 18" id="KW-0479">Metal-binding</keyword>
<dbReference type="FunFam" id="3.40.1190.20:FF:000017">
    <property type="entry name" value="Multifunctional fusion protein"/>
    <property type="match status" value="1"/>
</dbReference>
<evidence type="ECO:0000256" key="13">
    <source>
        <dbReference type="ARBA" id="ARBA00023268"/>
    </source>
</evidence>
<evidence type="ECO:0000256" key="18">
    <source>
        <dbReference type="HAMAP-Rule" id="MF_01966"/>
    </source>
</evidence>
<dbReference type="Gene3D" id="3.40.50.10260">
    <property type="entry name" value="YjeF N-terminal domain"/>
    <property type="match status" value="1"/>
</dbReference>
<dbReference type="InterPro" id="IPR029056">
    <property type="entry name" value="Ribokinase-like"/>
</dbReference>
<feature type="domain" description="YjeF N-terminal" evidence="21">
    <location>
        <begin position="13"/>
        <end position="214"/>
    </location>
</feature>
<comment type="catalytic activity">
    <reaction evidence="1 18 19">
        <text>(6R)-NADHX = (6S)-NADHX</text>
        <dbReference type="Rhea" id="RHEA:32215"/>
        <dbReference type="ChEBI" id="CHEBI:64074"/>
        <dbReference type="ChEBI" id="CHEBI:64075"/>
        <dbReference type="EC" id="5.1.99.6"/>
    </reaction>
</comment>
<keyword evidence="7 17" id="KW-0067">ATP-binding</keyword>
<dbReference type="AlphaFoldDB" id="A0A4Q8L4W7"/>
<dbReference type="EC" id="5.1.99.6" evidence="19"/>
<comment type="similarity">
    <text evidence="4 19">In the C-terminal section; belongs to the NnrD/CARKD family.</text>
</comment>
<dbReference type="NCBIfam" id="TIGR00196">
    <property type="entry name" value="yjeF_cterm"/>
    <property type="match status" value="1"/>
</dbReference>
<comment type="cofactor">
    <cofactor evidence="17">
        <name>Mg(2+)</name>
        <dbReference type="ChEBI" id="CHEBI:18420"/>
    </cofactor>
</comment>
<proteinExistence type="inferred from homology"/>
<feature type="binding site" evidence="18">
    <location>
        <position position="157"/>
    </location>
    <ligand>
        <name>(6S)-NADPHX</name>
        <dbReference type="ChEBI" id="CHEBI:64076"/>
    </ligand>
</feature>
<dbReference type="InterPro" id="IPR030677">
    <property type="entry name" value="Nnr"/>
</dbReference>
<feature type="binding site" evidence="17">
    <location>
        <begin position="403"/>
        <end position="407"/>
    </location>
    <ligand>
        <name>AMP</name>
        <dbReference type="ChEBI" id="CHEBI:456215"/>
    </ligand>
</feature>
<evidence type="ECO:0000259" key="21">
    <source>
        <dbReference type="PROSITE" id="PS51385"/>
    </source>
</evidence>
<comment type="function">
    <text evidence="14 19">Bifunctional enzyme that catalyzes the epimerization of the S- and R-forms of NAD(P)HX and the dehydration of the S-form of NAD(P)HX at the expense of ADP, which is converted to AMP. This allows the repair of both epimers of NAD(P)HX, a damaged form of NAD(P)H that is a result of enzymatic or heat-dependent hydration.</text>
</comment>
<evidence type="ECO:0000256" key="15">
    <source>
        <dbReference type="ARBA" id="ARBA00048238"/>
    </source>
</evidence>
<dbReference type="HAMAP" id="MF_01966">
    <property type="entry name" value="NADHX_epimerase"/>
    <property type="match status" value="1"/>
</dbReference>
<dbReference type="Pfam" id="PF03853">
    <property type="entry name" value="YjeF_N"/>
    <property type="match status" value="1"/>
</dbReference>
<dbReference type="HAMAP" id="MF_01965">
    <property type="entry name" value="NADHX_dehydratase"/>
    <property type="match status" value="1"/>
</dbReference>
<evidence type="ECO:0000256" key="4">
    <source>
        <dbReference type="ARBA" id="ARBA00009524"/>
    </source>
</evidence>
<dbReference type="GO" id="GO:0052856">
    <property type="term" value="F:NAD(P)HX epimerase activity"/>
    <property type="evidence" value="ECO:0007669"/>
    <property type="project" value="UniProtKB-UniRule"/>
</dbReference>
<dbReference type="InterPro" id="IPR017953">
    <property type="entry name" value="Carbohydrate_kinase_pred_CS"/>
</dbReference>
<dbReference type="Gene3D" id="3.40.1190.20">
    <property type="match status" value="1"/>
</dbReference>
<keyword evidence="11 18" id="KW-0413">Isomerase</keyword>
<dbReference type="GO" id="GO:0052855">
    <property type="term" value="F:ADP-dependent NAD(P)H-hydrate dehydratase activity"/>
    <property type="evidence" value="ECO:0007669"/>
    <property type="project" value="UniProtKB-UniRule"/>
</dbReference>
<dbReference type="Proteomes" id="UP000292627">
    <property type="component" value="Unassembled WGS sequence"/>
</dbReference>
<feature type="binding site" evidence="17">
    <location>
        <position position="366"/>
    </location>
    <ligand>
        <name>(6S)-NADPHX</name>
        <dbReference type="ChEBI" id="CHEBI:64076"/>
    </ligand>
</feature>
<feature type="binding site" evidence="17">
    <location>
        <position position="433"/>
    </location>
    <ligand>
        <name>(6S)-NADPHX</name>
        <dbReference type="ChEBI" id="CHEBI:64076"/>
    </ligand>
</feature>
<dbReference type="InterPro" id="IPR036652">
    <property type="entry name" value="YjeF_N_dom_sf"/>
</dbReference>
<keyword evidence="13" id="KW-0511">Multifunctional enzyme</keyword>
<dbReference type="GO" id="GO:0046872">
    <property type="term" value="F:metal ion binding"/>
    <property type="evidence" value="ECO:0007669"/>
    <property type="project" value="UniProtKB-UniRule"/>
</dbReference>
<evidence type="ECO:0000256" key="10">
    <source>
        <dbReference type="ARBA" id="ARBA00023027"/>
    </source>
</evidence>
<dbReference type="EC" id="4.2.1.136" evidence="19"/>
<comment type="similarity">
    <text evidence="17">Belongs to the NnrD/CARKD family.</text>
</comment>
<feature type="binding site" evidence="17">
    <location>
        <position position="432"/>
    </location>
    <ligand>
        <name>AMP</name>
        <dbReference type="ChEBI" id="CHEBI:456215"/>
    </ligand>
</feature>
<dbReference type="PANTHER" id="PTHR12592">
    <property type="entry name" value="ATP-DEPENDENT (S)-NAD(P)H-HYDRATE DEHYDRATASE FAMILY MEMBER"/>
    <property type="match status" value="1"/>
</dbReference>
<comment type="subunit">
    <text evidence="17">Homotetramer.</text>
</comment>
<evidence type="ECO:0000256" key="11">
    <source>
        <dbReference type="ARBA" id="ARBA00023235"/>
    </source>
</evidence>
<dbReference type="NCBIfam" id="TIGR00197">
    <property type="entry name" value="yjeF_nterm"/>
    <property type="match status" value="1"/>
</dbReference>
<comment type="catalytic activity">
    <reaction evidence="15 17 19">
        <text>(6S)-NADHX + ADP = AMP + phosphate + NADH + H(+)</text>
        <dbReference type="Rhea" id="RHEA:32223"/>
        <dbReference type="ChEBI" id="CHEBI:15378"/>
        <dbReference type="ChEBI" id="CHEBI:43474"/>
        <dbReference type="ChEBI" id="CHEBI:57945"/>
        <dbReference type="ChEBI" id="CHEBI:64074"/>
        <dbReference type="ChEBI" id="CHEBI:456215"/>
        <dbReference type="ChEBI" id="CHEBI:456216"/>
        <dbReference type="EC" id="4.2.1.136"/>
    </reaction>
</comment>
<dbReference type="SUPFAM" id="SSF53613">
    <property type="entry name" value="Ribokinase-like"/>
    <property type="match status" value="1"/>
</dbReference>
<dbReference type="PROSITE" id="PS51383">
    <property type="entry name" value="YJEF_C_3"/>
    <property type="match status" value="1"/>
</dbReference>
<protein>
    <recommendedName>
        <fullName evidence="19">Bifunctional NAD(P)H-hydrate repair enzyme</fullName>
    </recommendedName>
    <alternativeName>
        <fullName evidence="19">Nicotinamide nucleotide repair protein</fullName>
    </alternativeName>
    <domain>
        <recommendedName>
            <fullName evidence="19">ADP-dependent (S)-NAD(P)H-hydrate dehydratase</fullName>
            <ecNumber evidence="19">4.2.1.136</ecNumber>
        </recommendedName>
        <alternativeName>
            <fullName evidence="19">ADP-dependent NAD(P)HX dehydratase</fullName>
        </alternativeName>
    </domain>
    <domain>
        <recommendedName>
            <fullName evidence="19">NAD(P)H-hydrate epimerase</fullName>
            <ecNumber evidence="19">5.1.99.6</ecNumber>
        </recommendedName>
    </domain>
</protein>
<accession>A0A4Q8L4W7</accession>
<comment type="similarity">
    <text evidence="3 19">In the N-terminal section; belongs to the NnrE/AIBP family.</text>
</comment>
<evidence type="ECO:0000256" key="3">
    <source>
        <dbReference type="ARBA" id="ARBA00006001"/>
    </source>
</evidence>
<dbReference type="CDD" id="cd01171">
    <property type="entry name" value="YXKO-related"/>
    <property type="match status" value="1"/>
</dbReference>
<evidence type="ECO:0000256" key="14">
    <source>
        <dbReference type="ARBA" id="ARBA00025153"/>
    </source>
</evidence>
<comment type="function">
    <text evidence="18">Catalyzes the epimerization of the S- and R-forms of NAD(P)HX, a damaged form of NAD(P)H that is a result of enzymatic or heat-dependent hydration. This is a prerequisite for the S-specific NAD(P)H-hydrate dehydratase to allow the repair of both epimers of NAD(P)HX.</text>
</comment>
<dbReference type="PROSITE" id="PS01050">
    <property type="entry name" value="YJEF_C_2"/>
    <property type="match status" value="1"/>
</dbReference>
<dbReference type="PIRSF" id="PIRSF017184">
    <property type="entry name" value="Nnr"/>
    <property type="match status" value="1"/>
</dbReference>
<dbReference type="PANTHER" id="PTHR12592:SF0">
    <property type="entry name" value="ATP-DEPENDENT (S)-NAD(P)H-HYDRATE DEHYDRATASE"/>
    <property type="match status" value="1"/>
</dbReference>
<dbReference type="RefSeq" id="WP_130552960.1">
    <property type="nucleotide sequence ID" value="NZ_SHMC01000010.1"/>
</dbReference>
<evidence type="ECO:0000256" key="7">
    <source>
        <dbReference type="ARBA" id="ARBA00022840"/>
    </source>
</evidence>
<comment type="caution">
    <text evidence="22">The sequence shown here is derived from an EMBL/GenBank/DDBJ whole genome shotgun (WGS) entry which is preliminary data.</text>
</comment>
<comment type="function">
    <text evidence="17">Catalyzes the dehydration of the S-form of NAD(P)HX at the expense of ADP, which is converted to AMP. Together with NAD(P)HX epimerase, which catalyzes the epimerization of the S- and R-forms, the enzyme allows the repair of both epimers of NAD(P)HX, a damaged form of NAD(P)H that is a result of enzymatic or heat-dependent hydration.</text>
</comment>
<evidence type="ECO:0000313" key="23">
    <source>
        <dbReference type="Proteomes" id="UP000292627"/>
    </source>
</evidence>
<evidence type="ECO:0000256" key="2">
    <source>
        <dbReference type="ARBA" id="ARBA00000909"/>
    </source>
</evidence>
<evidence type="ECO:0000256" key="6">
    <source>
        <dbReference type="ARBA" id="ARBA00022741"/>
    </source>
</evidence>
<evidence type="ECO:0000256" key="16">
    <source>
        <dbReference type="ARBA" id="ARBA00049209"/>
    </source>
</evidence>
<feature type="binding site" evidence="18">
    <location>
        <position position="160"/>
    </location>
    <ligand>
        <name>K(+)</name>
        <dbReference type="ChEBI" id="CHEBI:29103"/>
    </ligand>
</feature>
<feature type="binding site" evidence="18">
    <location>
        <begin position="128"/>
        <end position="134"/>
    </location>
    <ligand>
        <name>(6S)-NADPHX</name>
        <dbReference type="ChEBI" id="CHEBI:64076"/>
    </ligand>
</feature>
<comment type="similarity">
    <text evidence="18">Belongs to the NnrE/AIBP family.</text>
</comment>
<dbReference type="EMBL" id="SHMC01000010">
    <property type="protein sequence ID" value="TAA20395.1"/>
    <property type="molecule type" value="Genomic_DNA"/>
</dbReference>
<evidence type="ECO:0000259" key="20">
    <source>
        <dbReference type="PROSITE" id="PS51383"/>
    </source>
</evidence>
<keyword evidence="9 18" id="KW-0630">Potassium</keyword>
<keyword evidence="10 17" id="KW-0520">NAD</keyword>
<evidence type="ECO:0000256" key="1">
    <source>
        <dbReference type="ARBA" id="ARBA00000013"/>
    </source>
</evidence>
<keyword evidence="8 17" id="KW-0521">NADP</keyword>
<evidence type="ECO:0000256" key="9">
    <source>
        <dbReference type="ARBA" id="ARBA00022958"/>
    </source>
</evidence>
<feature type="domain" description="YjeF C-terminal" evidence="20">
    <location>
        <begin position="224"/>
        <end position="492"/>
    </location>
</feature>
<feature type="binding site" evidence="18">
    <location>
        <begin position="61"/>
        <end position="65"/>
    </location>
    <ligand>
        <name>(6S)-NADPHX</name>
        <dbReference type="ChEBI" id="CHEBI:64076"/>
    </ligand>
</feature>
<comment type="cofactor">
    <cofactor evidence="18 19">
        <name>K(+)</name>
        <dbReference type="ChEBI" id="CHEBI:29103"/>
    </cofactor>
    <text evidence="18 19">Binds 1 potassium ion per subunit.</text>
</comment>
<evidence type="ECO:0000313" key="22">
    <source>
        <dbReference type="EMBL" id="TAA20395.1"/>
    </source>
</evidence>
<comment type="catalytic activity">
    <reaction evidence="16 17 19">
        <text>(6S)-NADPHX + ADP = AMP + phosphate + NADPH + H(+)</text>
        <dbReference type="Rhea" id="RHEA:32235"/>
        <dbReference type="ChEBI" id="CHEBI:15378"/>
        <dbReference type="ChEBI" id="CHEBI:43474"/>
        <dbReference type="ChEBI" id="CHEBI:57783"/>
        <dbReference type="ChEBI" id="CHEBI:64076"/>
        <dbReference type="ChEBI" id="CHEBI:456215"/>
        <dbReference type="ChEBI" id="CHEBI:456216"/>
        <dbReference type="EC" id="4.2.1.136"/>
    </reaction>
</comment>
<dbReference type="GO" id="GO:0046496">
    <property type="term" value="P:nicotinamide nucleotide metabolic process"/>
    <property type="evidence" value="ECO:0007669"/>
    <property type="project" value="UniProtKB-UniRule"/>
</dbReference>
<gene>
    <name evidence="17" type="primary">nnrD</name>
    <name evidence="18" type="synonym">nnrE</name>
    <name evidence="22" type="ORF">EA660_18590</name>
</gene>
<dbReference type="PROSITE" id="PS51385">
    <property type="entry name" value="YJEF_N"/>
    <property type="match status" value="1"/>
</dbReference>
<comment type="caution">
    <text evidence="17">Lacks conserved residue(s) required for the propagation of feature annotation.</text>
</comment>
<comment type="catalytic activity">
    <reaction evidence="2 18 19">
        <text>(6R)-NADPHX = (6S)-NADPHX</text>
        <dbReference type="Rhea" id="RHEA:32227"/>
        <dbReference type="ChEBI" id="CHEBI:64076"/>
        <dbReference type="ChEBI" id="CHEBI:64077"/>
        <dbReference type="EC" id="5.1.99.6"/>
    </reaction>
</comment>
<evidence type="ECO:0000256" key="17">
    <source>
        <dbReference type="HAMAP-Rule" id="MF_01965"/>
    </source>
</evidence>
<feature type="binding site" evidence="18">
    <location>
        <position position="124"/>
    </location>
    <ligand>
        <name>K(+)</name>
        <dbReference type="ChEBI" id="CHEBI:29103"/>
    </ligand>
</feature>
<dbReference type="InterPro" id="IPR004443">
    <property type="entry name" value="YjeF_N_dom"/>
</dbReference>
<evidence type="ECO:0000256" key="5">
    <source>
        <dbReference type="ARBA" id="ARBA00022723"/>
    </source>
</evidence>
<dbReference type="SUPFAM" id="SSF64153">
    <property type="entry name" value="YjeF N-terminal domain-like"/>
    <property type="match status" value="1"/>
</dbReference>
<evidence type="ECO:0000256" key="12">
    <source>
        <dbReference type="ARBA" id="ARBA00023239"/>
    </source>
</evidence>
<sequence>MTALLPLFGTAAARALDQQASARLAGGAFALMQQAGQGAWQVLEREWPQAERLTVVCGPGNNGGDGYVLALCALRARRQVVVVHLEEHTPRTELAQRACTDYIAAGGQVALFPEQFPPADVVVDALFGIGLARAPEGQAQALIEAINAQPAPVFALDVPSGIDAGRGAAPGVAVRARRTLQFIVRHHGLHTGAGLEHAGELLLDPLQVPDELMRMTAPKAHLLQAEHLATWLKPRRLDTHKGENGRVLCIGGDLGHGGSIMMTTEAALRSGAGLVSVATRQAHVGALLTRRPEAMVHAVESGSDLQPLLDAADVIAIGPGLGQGDWGRALLRLALEAGKPLVLDADALNLIARQPRALGDAILTPHPGEAGRLLGRSTAEVQADRFCAAAELAARWQATVVLKGAGTLVAQDGQLPRVMTTGNPGMATGGMGDVLTGVIAGLRGQRLEAFAAASAGALLHGLAGDAAAARRGQRGLLASDLFDCLPTLANPQAAG</sequence>